<dbReference type="Proteomes" id="UP000321306">
    <property type="component" value="Unassembled WGS sequence"/>
</dbReference>
<keyword evidence="1" id="KW-0175">Coiled coil</keyword>
<dbReference type="Pfam" id="PF08447">
    <property type="entry name" value="PAS_3"/>
    <property type="match status" value="2"/>
</dbReference>
<dbReference type="FunFam" id="3.30.70.270:FF:000001">
    <property type="entry name" value="Diguanylate cyclase domain protein"/>
    <property type="match status" value="1"/>
</dbReference>
<accession>A0A511N041</accession>
<dbReference type="InterPro" id="IPR003018">
    <property type="entry name" value="GAF"/>
</dbReference>
<name>A0A511N041_DEIC1</name>
<dbReference type="PANTHER" id="PTHR44757">
    <property type="entry name" value="DIGUANYLATE CYCLASE DGCP"/>
    <property type="match status" value="1"/>
</dbReference>
<feature type="domain" description="PAS" evidence="2">
    <location>
        <begin position="452"/>
        <end position="522"/>
    </location>
</feature>
<feature type="coiled-coil region" evidence="1">
    <location>
        <begin position="580"/>
        <end position="618"/>
    </location>
</feature>
<evidence type="ECO:0000259" key="2">
    <source>
        <dbReference type="PROSITE" id="PS50112"/>
    </source>
</evidence>
<dbReference type="InterPro" id="IPR052155">
    <property type="entry name" value="Biofilm_reg_signaling"/>
</dbReference>
<protein>
    <recommendedName>
        <fullName evidence="7">Diguanylate cyclase</fullName>
    </recommendedName>
</protein>
<dbReference type="NCBIfam" id="TIGR00229">
    <property type="entry name" value="sensory_box"/>
    <property type="match status" value="3"/>
</dbReference>
<dbReference type="AlphaFoldDB" id="A0A511N041"/>
<dbReference type="InterPro" id="IPR000014">
    <property type="entry name" value="PAS"/>
</dbReference>
<feature type="domain" description="PAC" evidence="3">
    <location>
        <begin position="269"/>
        <end position="321"/>
    </location>
</feature>
<dbReference type="SMART" id="SM00086">
    <property type="entry name" value="PAC"/>
    <property type="match status" value="3"/>
</dbReference>
<sequence length="932" mass="105039">MRYSRKERKTHVFHSTMNQPHDPLHSSDPHRAHLNAIMEALLQVTTPQQVAEVVVEHALTALQASASTLYLLHEDHLENLQYRGDTSGLLEEDFREVPLTAQIPATAVLRTGETLILTAAELLEQYPDSLLLKTHPQAGLVLLPLRSQDETIGVLGLVFEHALPENPVDIQFMNHLAFHCAQALERTWLIRRLQSSEERFRSLLEATTTMVWTRDGEGRFVQEQPSWEAFTGQPWEEYQGRGWQNAIHPEDRETARENFLKGIEGKIPYQNGYRLRQHDGSYRWMQVHAVPVLGEDGQVKEWMGFHRDITEEREASQAALDSEARLFGIISTVSDAVITTDASRRVLVFNHAAERMFGLSAREATGESLDRFIPQRFRRTHAHHMEAFGQTGVTSRSMHSTRSALPALRADGTEFLVEATISQVVVGGERLFTAVVRDVTEQIRVEGLLRESEERFRATFSQAAVGIAHVGLSGEWLTVNQRLCDIVGYSNTELMGLTFQDITHPEDLDKDLHLLNLLVSGRIQTYDMQKRYIRKDGTLVWVNLTVSLVRTPEGDPHYFISVIEDISSMKDTELQLVQARDELEARVEVRTAELQTLSEQLSERVQELEVRNQETRLLGEMSEMLQACLNLEEAQEVVAQHASLLMPHLKGALFSFGASRNVLEEMVQWHGESSSSTVFTPHECWGLRRGKAFLSEPRGRGLRCSHVHDNGAALCVPLLAQGETVGLLHLSGPAEMFTSRKQRLAQTIAETVALAIVNLRLRETLRMQSIRDPLTGLFNRRYLEETFTREARRAQRHQHSIGMVMLDVDHFKRFNDTYGHEAGDSLLADLGRVLQSSVRGEDVACRYGGEEFTLMLPGASLEQTVQRAEQVRQAISELQVSDRGQMLGGVTASLGVAAYPQHGDQLLSVLRAADFALYRAKQEGRNRVIPAG</sequence>
<evidence type="ECO:0008006" key="7">
    <source>
        <dbReference type="Google" id="ProtNLM"/>
    </source>
</evidence>
<dbReference type="Pfam" id="PF13426">
    <property type="entry name" value="PAS_9"/>
    <property type="match status" value="1"/>
</dbReference>
<dbReference type="InterPro" id="IPR029016">
    <property type="entry name" value="GAF-like_dom_sf"/>
</dbReference>
<dbReference type="Gene3D" id="3.30.450.20">
    <property type="entry name" value="PAS domain"/>
    <property type="match status" value="3"/>
</dbReference>
<comment type="caution">
    <text evidence="5">The sequence shown here is derived from an EMBL/GenBank/DDBJ whole genome shotgun (WGS) entry which is preliminary data.</text>
</comment>
<dbReference type="CDD" id="cd00130">
    <property type="entry name" value="PAS"/>
    <property type="match status" value="3"/>
</dbReference>
<dbReference type="PROSITE" id="PS50887">
    <property type="entry name" value="GGDEF"/>
    <property type="match status" value="1"/>
</dbReference>
<evidence type="ECO:0000259" key="4">
    <source>
        <dbReference type="PROSITE" id="PS50887"/>
    </source>
</evidence>
<dbReference type="NCBIfam" id="TIGR00254">
    <property type="entry name" value="GGDEF"/>
    <property type="match status" value="1"/>
</dbReference>
<dbReference type="PROSITE" id="PS50112">
    <property type="entry name" value="PAS"/>
    <property type="match status" value="3"/>
</dbReference>
<dbReference type="InterPro" id="IPR000160">
    <property type="entry name" value="GGDEF_dom"/>
</dbReference>
<organism evidence="5 6">
    <name type="scientific">Deinococcus cellulosilyticus (strain DSM 18568 / NBRC 106333 / KACC 11606 / 5516J-15)</name>
    <dbReference type="NCBI Taxonomy" id="1223518"/>
    <lineage>
        <taxon>Bacteria</taxon>
        <taxon>Thermotogati</taxon>
        <taxon>Deinococcota</taxon>
        <taxon>Deinococci</taxon>
        <taxon>Deinococcales</taxon>
        <taxon>Deinococcaceae</taxon>
        <taxon>Deinococcus</taxon>
    </lineage>
</organism>
<proteinExistence type="predicted"/>
<dbReference type="GO" id="GO:0006355">
    <property type="term" value="P:regulation of DNA-templated transcription"/>
    <property type="evidence" value="ECO:0007669"/>
    <property type="project" value="InterPro"/>
</dbReference>
<keyword evidence="6" id="KW-1185">Reference proteome</keyword>
<dbReference type="PANTHER" id="PTHR44757:SF2">
    <property type="entry name" value="BIOFILM ARCHITECTURE MAINTENANCE PROTEIN MBAA"/>
    <property type="match status" value="1"/>
</dbReference>
<feature type="domain" description="PAS" evidence="2">
    <location>
        <begin position="196"/>
        <end position="266"/>
    </location>
</feature>
<dbReference type="InterPro" id="IPR013655">
    <property type="entry name" value="PAS_fold_3"/>
</dbReference>
<dbReference type="Pfam" id="PF00990">
    <property type="entry name" value="GGDEF"/>
    <property type="match status" value="1"/>
</dbReference>
<dbReference type="EMBL" id="BJXB01000007">
    <property type="protein sequence ID" value="GEM46235.1"/>
    <property type="molecule type" value="Genomic_DNA"/>
</dbReference>
<dbReference type="Pfam" id="PF13185">
    <property type="entry name" value="GAF_2"/>
    <property type="match status" value="2"/>
</dbReference>
<dbReference type="SMART" id="SM00267">
    <property type="entry name" value="GGDEF"/>
    <property type="match status" value="1"/>
</dbReference>
<feature type="domain" description="PAS" evidence="2">
    <location>
        <begin position="322"/>
        <end position="375"/>
    </location>
</feature>
<dbReference type="PROSITE" id="PS50113">
    <property type="entry name" value="PAC"/>
    <property type="match status" value="2"/>
</dbReference>
<dbReference type="FunFam" id="3.30.450.20:FF:000099">
    <property type="entry name" value="Sensory box sensor histidine kinase"/>
    <property type="match status" value="1"/>
</dbReference>
<gene>
    <name evidence="5" type="ORF">DC3_18700</name>
</gene>
<reference evidence="5 6" key="1">
    <citation type="submission" date="2019-07" db="EMBL/GenBank/DDBJ databases">
        <title>Whole genome shotgun sequence of Deinococcus cellulosilyticus NBRC 106333.</title>
        <authorList>
            <person name="Hosoyama A."/>
            <person name="Uohara A."/>
            <person name="Ohji S."/>
            <person name="Ichikawa N."/>
        </authorList>
    </citation>
    <scope>NUCLEOTIDE SEQUENCE [LARGE SCALE GENOMIC DNA]</scope>
    <source>
        <strain evidence="5 6">NBRC 106333</strain>
    </source>
</reference>
<dbReference type="Gene3D" id="3.30.450.40">
    <property type="match status" value="2"/>
</dbReference>
<feature type="domain" description="GGDEF" evidence="4">
    <location>
        <begin position="799"/>
        <end position="932"/>
    </location>
</feature>
<dbReference type="InterPro" id="IPR029787">
    <property type="entry name" value="Nucleotide_cyclase"/>
</dbReference>
<dbReference type="InterPro" id="IPR000700">
    <property type="entry name" value="PAS-assoc_C"/>
</dbReference>
<dbReference type="SUPFAM" id="SSF55785">
    <property type="entry name" value="PYP-like sensor domain (PAS domain)"/>
    <property type="match status" value="3"/>
</dbReference>
<evidence type="ECO:0000313" key="6">
    <source>
        <dbReference type="Proteomes" id="UP000321306"/>
    </source>
</evidence>
<evidence type="ECO:0000313" key="5">
    <source>
        <dbReference type="EMBL" id="GEM46235.1"/>
    </source>
</evidence>
<dbReference type="SMART" id="SM00065">
    <property type="entry name" value="GAF"/>
    <property type="match status" value="2"/>
</dbReference>
<dbReference type="InterPro" id="IPR043128">
    <property type="entry name" value="Rev_trsase/Diguanyl_cyclase"/>
</dbReference>
<dbReference type="InterPro" id="IPR001610">
    <property type="entry name" value="PAC"/>
</dbReference>
<feature type="domain" description="PAC" evidence="3">
    <location>
        <begin position="526"/>
        <end position="578"/>
    </location>
</feature>
<dbReference type="CDD" id="cd01949">
    <property type="entry name" value="GGDEF"/>
    <property type="match status" value="1"/>
</dbReference>
<evidence type="ECO:0000259" key="3">
    <source>
        <dbReference type="PROSITE" id="PS50113"/>
    </source>
</evidence>
<evidence type="ECO:0000256" key="1">
    <source>
        <dbReference type="SAM" id="Coils"/>
    </source>
</evidence>
<dbReference type="SUPFAM" id="SSF55781">
    <property type="entry name" value="GAF domain-like"/>
    <property type="match status" value="2"/>
</dbReference>
<dbReference type="InterPro" id="IPR035965">
    <property type="entry name" value="PAS-like_dom_sf"/>
</dbReference>
<dbReference type="SUPFAM" id="SSF55073">
    <property type="entry name" value="Nucleotide cyclase"/>
    <property type="match status" value="1"/>
</dbReference>
<dbReference type="SMART" id="SM00091">
    <property type="entry name" value="PAS"/>
    <property type="match status" value="3"/>
</dbReference>
<dbReference type="Gene3D" id="3.30.70.270">
    <property type="match status" value="1"/>
</dbReference>